<dbReference type="Proteomes" id="UP001152759">
    <property type="component" value="Chromosome 2"/>
</dbReference>
<dbReference type="PANTHER" id="PTHR39953">
    <property type="entry name" value="RE54151P"/>
    <property type="match status" value="1"/>
</dbReference>
<dbReference type="Gene3D" id="3.90.320.10">
    <property type="match status" value="1"/>
</dbReference>
<dbReference type="InterPro" id="IPR019080">
    <property type="entry name" value="YqaJ_viral_recombinase"/>
</dbReference>
<dbReference type="InterPro" id="IPR011604">
    <property type="entry name" value="PDDEXK-like_dom_sf"/>
</dbReference>
<dbReference type="CDD" id="cd22343">
    <property type="entry name" value="PDDEXK_lambda_exonuclease-like"/>
    <property type="match status" value="1"/>
</dbReference>
<gene>
    <name evidence="2" type="ORF">BEMITA_LOCUS4956</name>
</gene>
<accession>A0A9P0A994</accession>
<name>A0A9P0A994_BEMTA</name>
<keyword evidence="3" id="KW-1185">Reference proteome</keyword>
<protein>
    <recommendedName>
        <fullName evidence="1">YqaJ viral recombinase domain-containing protein</fullName>
    </recommendedName>
</protein>
<dbReference type="GO" id="GO:0006281">
    <property type="term" value="P:DNA repair"/>
    <property type="evidence" value="ECO:0007669"/>
    <property type="project" value="UniProtKB-ARBA"/>
</dbReference>
<dbReference type="Pfam" id="PF09588">
    <property type="entry name" value="YqaJ"/>
    <property type="match status" value="1"/>
</dbReference>
<proteinExistence type="predicted"/>
<dbReference type="AlphaFoldDB" id="A0A9P0A994"/>
<dbReference type="EMBL" id="OU963863">
    <property type="protein sequence ID" value="CAH0385762.1"/>
    <property type="molecule type" value="Genomic_DNA"/>
</dbReference>
<dbReference type="PANTHER" id="PTHR39953:SF1">
    <property type="entry name" value="RE54151P"/>
    <property type="match status" value="1"/>
</dbReference>
<feature type="domain" description="YqaJ viral recombinase" evidence="1">
    <location>
        <begin position="237"/>
        <end position="367"/>
    </location>
</feature>
<sequence>MPRQPEKDLDDGYASATSSNLPKVDAFMFASFFNTTKFVSPEFKNVKSLRSTRAVYGDSSIGFVQVKREGNICKLKAEITPEHNIGKPAYGLISGCKHAIAFIAWLERRASEPSPTEEFCYWRKSALGRLGASTKVVQINEISKQKTVDISKEARVEFFRDVVVSFGKTAKGSLIFKNMDLHKSASIHNLILHFKKEVPRKKQTFEEFEKYCSLYLTDKMCQEIAKATVGQSKSALWKDVRFGRVTGSKVHETSRCKTSNGATANAIYGCAKLKTTEAMTRGQNMEPGVIKVLQKKYKQPIKKTGFVMKPTEPLFGASPDGLMGDYIIEIKSPISEKTFKTYFKNNGTEPANKHKAQMQLQMLMCGKKKGLFCVADPDFENNKKVTVLEVAFDEAYIVEIMQDAKKFWKTHIFPHLMETFGEN</sequence>
<evidence type="ECO:0000313" key="3">
    <source>
        <dbReference type="Proteomes" id="UP001152759"/>
    </source>
</evidence>
<evidence type="ECO:0000313" key="2">
    <source>
        <dbReference type="EMBL" id="CAH0385762.1"/>
    </source>
</evidence>
<dbReference type="InterPro" id="IPR011335">
    <property type="entry name" value="Restrct_endonuc-II-like"/>
</dbReference>
<organism evidence="2 3">
    <name type="scientific">Bemisia tabaci</name>
    <name type="common">Sweetpotato whitefly</name>
    <name type="synonym">Aleurodes tabaci</name>
    <dbReference type="NCBI Taxonomy" id="7038"/>
    <lineage>
        <taxon>Eukaryota</taxon>
        <taxon>Metazoa</taxon>
        <taxon>Ecdysozoa</taxon>
        <taxon>Arthropoda</taxon>
        <taxon>Hexapoda</taxon>
        <taxon>Insecta</taxon>
        <taxon>Pterygota</taxon>
        <taxon>Neoptera</taxon>
        <taxon>Paraneoptera</taxon>
        <taxon>Hemiptera</taxon>
        <taxon>Sternorrhyncha</taxon>
        <taxon>Aleyrodoidea</taxon>
        <taxon>Aleyrodidae</taxon>
        <taxon>Aleyrodinae</taxon>
        <taxon>Bemisia</taxon>
    </lineage>
</organism>
<dbReference type="SUPFAM" id="SSF52980">
    <property type="entry name" value="Restriction endonuclease-like"/>
    <property type="match status" value="1"/>
</dbReference>
<reference evidence="2" key="1">
    <citation type="submission" date="2021-12" db="EMBL/GenBank/DDBJ databases">
        <authorList>
            <person name="King R."/>
        </authorList>
    </citation>
    <scope>NUCLEOTIDE SEQUENCE</scope>
</reference>
<evidence type="ECO:0000259" key="1">
    <source>
        <dbReference type="Pfam" id="PF09588"/>
    </source>
</evidence>